<dbReference type="GO" id="GO:0016020">
    <property type="term" value="C:membrane"/>
    <property type="evidence" value="ECO:0007669"/>
    <property type="project" value="TreeGrafter"/>
</dbReference>
<comment type="caution">
    <text evidence="2">The sequence shown here is derived from an EMBL/GenBank/DDBJ whole genome shotgun (WGS) entry which is preliminary data.</text>
</comment>
<dbReference type="InterPro" id="IPR000073">
    <property type="entry name" value="AB_hydrolase_1"/>
</dbReference>
<dbReference type="OrthoDB" id="9775557at2"/>
<dbReference type="PANTHER" id="PTHR43798">
    <property type="entry name" value="MONOACYLGLYCEROL LIPASE"/>
    <property type="match status" value="1"/>
</dbReference>
<accession>A0A139SIK3</accession>
<sequence>MNPPPAAIFPPELREALYPFVSHWFTTPSGARMHYLDEGPEGDGTTCDEAVLMLHGNPTWSFYYAQLVKAVSPKLRCIAADHIGMGLSEKPQNYDYHLKTRIDDIAALVATLGLRRVHLVVHDWGGAIGFGFAARHPELIGRIVILNTAAFRSKWIPARIALCKLPVIGPAIVRGLNGFARPALAMSMSRRALSGDERRALIFPYNSWANRVAVSGFVRDIPMSAAHPSWDTLSEVEAGLAQFQKTPVLILWGGRDFCFNKRFYDEWRARLPNAEASFYKDAGHYVLLDAAEQVIPKISEFLTRPA</sequence>
<dbReference type="RefSeq" id="WP_068712881.1">
    <property type="nucleotide sequence ID" value="NZ_LSZP01000056.1"/>
</dbReference>
<evidence type="ECO:0000259" key="1">
    <source>
        <dbReference type="Pfam" id="PF00561"/>
    </source>
</evidence>
<reference evidence="2 3" key="1">
    <citation type="submission" date="2016-02" db="EMBL/GenBank/DDBJ databases">
        <authorList>
            <person name="Wen L."/>
            <person name="He K."/>
            <person name="Yang H."/>
        </authorList>
    </citation>
    <scope>NUCLEOTIDE SEQUENCE [LARGE SCALE GENOMIC DNA]</scope>
    <source>
        <strain evidence="2 3">CV41</strain>
    </source>
</reference>
<keyword evidence="3" id="KW-1185">Reference proteome</keyword>
<dbReference type="PANTHER" id="PTHR43798:SF24">
    <property type="entry name" value="CIS-3-ALKYL-4-ALKYLOXETAN-2-ONE DECARBOXYLASE"/>
    <property type="match status" value="1"/>
</dbReference>
<dbReference type="InterPro" id="IPR029058">
    <property type="entry name" value="AB_hydrolase_fold"/>
</dbReference>
<evidence type="ECO:0000313" key="2">
    <source>
        <dbReference type="EMBL" id="KXU34408.1"/>
    </source>
</evidence>
<dbReference type="EMBL" id="LSZP01000056">
    <property type="protein sequence ID" value="KXU34408.1"/>
    <property type="molecule type" value="Genomic_DNA"/>
</dbReference>
<proteinExistence type="predicted"/>
<keyword evidence="2" id="KW-0378">Hydrolase</keyword>
<dbReference type="SUPFAM" id="SSF53474">
    <property type="entry name" value="alpha/beta-Hydrolases"/>
    <property type="match status" value="1"/>
</dbReference>
<dbReference type="AlphaFoldDB" id="A0A139SIK3"/>
<dbReference type="STRING" id="1548208.AXK12_00380"/>
<organism evidence="2 3">
    <name type="scientific">Cephaloticoccus capnophilus</name>
    <dbReference type="NCBI Taxonomy" id="1548208"/>
    <lineage>
        <taxon>Bacteria</taxon>
        <taxon>Pseudomonadati</taxon>
        <taxon>Verrucomicrobiota</taxon>
        <taxon>Opitutia</taxon>
        <taxon>Opitutales</taxon>
        <taxon>Opitutaceae</taxon>
        <taxon>Cephaloticoccus</taxon>
    </lineage>
</organism>
<dbReference type="Proteomes" id="UP000071392">
    <property type="component" value="Unassembled WGS sequence"/>
</dbReference>
<dbReference type="Pfam" id="PF00561">
    <property type="entry name" value="Abhydrolase_1"/>
    <property type="match status" value="1"/>
</dbReference>
<gene>
    <name evidence="2" type="ORF">AXK12_00380</name>
</gene>
<dbReference type="InterPro" id="IPR050266">
    <property type="entry name" value="AB_hydrolase_sf"/>
</dbReference>
<dbReference type="PRINTS" id="PR00111">
    <property type="entry name" value="ABHYDROLASE"/>
</dbReference>
<dbReference type="GO" id="GO:0016787">
    <property type="term" value="F:hydrolase activity"/>
    <property type="evidence" value="ECO:0007669"/>
    <property type="project" value="UniProtKB-KW"/>
</dbReference>
<evidence type="ECO:0000313" key="3">
    <source>
        <dbReference type="Proteomes" id="UP000071392"/>
    </source>
</evidence>
<name>A0A139SIK3_9BACT</name>
<feature type="domain" description="AB hydrolase-1" evidence="1">
    <location>
        <begin position="50"/>
        <end position="290"/>
    </location>
</feature>
<protein>
    <submittedName>
        <fullName evidence="2">Alpha/beta hydrolase</fullName>
    </submittedName>
</protein>
<dbReference type="Gene3D" id="3.40.50.1820">
    <property type="entry name" value="alpha/beta hydrolase"/>
    <property type="match status" value="1"/>
</dbReference>